<feature type="domain" description="HTH cro/C1-type" evidence="2">
    <location>
        <begin position="3"/>
        <end position="56"/>
    </location>
</feature>
<dbReference type="Gene3D" id="1.10.260.40">
    <property type="entry name" value="lambda repressor-like DNA-binding domains"/>
    <property type="match status" value="1"/>
</dbReference>
<comment type="caution">
    <text evidence="3">The sequence shown here is derived from an EMBL/GenBank/DDBJ whole genome shotgun (WGS) entry which is preliminary data.</text>
</comment>
<dbReference type="EMBL" id="BMZH01000023">
    <property type="protein sequence ID" value="GHB04884.1"/>
    <property type="molecule type" value="Genomic_DNA"/>
</dbReference>
<reference evidence="3" key="1">
    <citation type="journal article" date="2014" name="Int. J. Syst. Evol. Microbiol.">
        <title>Complete genome sequence of Corynebacterium casei LMG S-19264T (=DSM 44701T), isolated from a smear-ripened cheese.</title>
        <authorList>
            <consortium name="US DOE Joint Genome Institute (JGI-PGF)"/>
            <person name="Walter F."/>
            <person name="Albersmeier A."/>
            <person name="Kalinowski J."/>
            <person name="Ruckert C."/>
        </authorList>
    </citation>
    <scope>NUCLEOTIDE SEQUENCE</scope>
    <source>
        <strain evidence="3">KCTC 32513</strain>
    </source>
</reference>
<name>A0A8J3CUX3_9PROT</name>
<dbReference type="Proteomes" id="UP000634004">
    <property type="component" value="Unassembled WGS sequence"/>
</dbReference>
<keyword evidence="4" id="KW-1185">Reference proteome</keyword>
<dbReference type="GO" id="GO:0003677">
    <property type="term" value="F:DNA binding"/>
    <property type="evidence" value="ECO:0007669"/>
    <property type="project" value="UniProtKB-KW"/>
</dbReference>
<keyword evidence="1" id="KW-0238">DNA-binding</keyword>
<dbReference type="Pfam" id="PF01381">
    <property type="entry name" value="HTH_3"/>
    <property type="match status" value="1"/>
</dbReference>
<dbReference type="CDD" id="cd00093">
    <property type="entry name" value="HTH_XRE"/>
    <property type="match status" value="1"/>
</dbReference>
<evidence type="ECO:0000313" key="4">
    <source>
        <dbReference type="Proteomes" id="UP000634004"/>
    </source>
</evidence>
<dbReference type="SMART" id="SM00530">
    <property type="entry name" value="HTH_XRE"/>
    <property type="match status" value="1"/>
</dbReference>
<evidence type="ECO:0000256" key="1">
    <source>
        <dbReference type="ARBA" id="ARBA00023125"/>
    </source>
</evidence>
<dbReference type="AlphaFoldDB" id="A0A8J3CUX3"/>
<gene>
    <name evidence="3" type="ORF">GCM10009069_29280</name>
</gene>
<dbReference type="InterPro" id="IPR001387">
    <property type="entry name" value="Cro/C1-type_HTH"/>
</dbReference>
<reference evidence="3" key="2">
    <citation type="submission" date="2020-09" db="EMBL/GenBank/DDBJ databases">
        <authorList>
            <person name="Sun Q."/>
            <person name="Kim S."/>
        </authorList>
    </citation>
    <scope>NUCLEOTIDE SEQUENCE</scope>
    <source>
        <strain evidence="3">KCTC 32513</strain>
    </source>
</reference>
<proteinExistence type="predicted"/>
<dbReference type="SUPFAM" id="SSF47413">
    <property type="entry name" value="lambda repressor-like DNA-binding domains"/>
    <property type="match status" value="1"/>
</dbReference>
<dbReference type="PANTHER" id="PTHR46558:SF4">
    <property type="entry name" value="DNA-BIDING PHAGE PROTEIN"/>
    <property type="match status" value="1"/>
</dbReference>
<accession>A0A8J3CUX3</accession>
<dbReference type="PROSITE" id="PS50943">
    <property type="entry name" value="HTH_CROC1"/>
    <property type="match status" value="1"/>
</dbReference>
<evidence type="ECO:0000259" key="2">
    <source>
        <dbReference type="PROSITE" id="PS50943"/>
    </source>
</evidence>
<protein>
    <recommendedName>
        <fullName evidence="2">HTH cro/C1-type domain-containing protein</fullName>
    </recommendedName>
</protein>
<organism evidence="3 4">
    <name type="scientific">Algimonas arctica</name>
    <dbReference type="NCBI Taxonomy" id="1479486"/>
    <lineage>
        <taxon>Bacteria</taxon>
        <taxon>Pseudomonadati</taxon>
        <taxon>Pseudomonadota</taxon>
        <taxon>Alphaproteobacteria</taxon>
        <taxon>Maricaulales</taxon>
        <taxon>Robiginitomaculaceae</taxon>
        <taxon>Algimonas</taxon>
    </lineage>
</organism>
<sequence length="123" mass="13733">MSIQKRRLDKGWSQEELARHTGLSTRTVQRIESGQKPGLVSLKCLAAVFETSISTLAQEQAMTKANETDPTENIMLTQIEWDAIEFAQSILNGPKSGAKNPLSKMERQAIDYAKRLIAKFVDP</sequence>
<evidence type="ECO:0000313" key="3">
    <source>
        <dbReference type="EMBL" id="GHB04884.1"/>
    </source>
</evidence>
<dbReference type="PANTHER" id="PTHR46558">
    <property type="entry name" value="TRACRIPTIONAL REGULATORY PROTEIN-RELATED-RELATED"/>
    <property type="match status" value="1"/>
</dbReference>
<dbReference type="InterPro" id="IPR010982">
    <property type="entry name" value="Lambda_DNA-bd_dom_sf"/>
</dbReference>